<dbReference type="InterPro" id="IPR012337">
    <property type="entry name" value="RNaseH-like_sf"/>
</dbReference>
<dbReference type="InterPro" id="IPR018320">
    <property type="entry name" value="DNA_polymerase_1"/>
</dbReference>
<dbReference type="InterPro" id="IPR036279">
    <property type="entry name" value="5-3_exonuclease_C_sf"/>
</dbReference>
<evidence type="ECO:0000256" key="7">
    <source>
        <dbReference type="ARBA" id="ARBA00022705"/>
    </source>
</evidence>
<dbReference type="Gene3D" id="1.10.150.20">
    <property type="entry name" value="5' to 3' exonuclease, C-terminal subdomain"/>
    <property type="match status" value="2"/>
</dbReference>
<comment type="similarity">
    <text evidence="1 17">Belongs to the DNA polymerase type-A family.</text>
</comment>
<dbReference type="OrthoDB" id="9806424at2"/>
<dbReference type="Gene3D" id="3.30.420.10">
    <property type="entry name" value="Ribonuclease H-like superfamily/Ribonuclease H"/>
    <property type="match status" value="1"/>
</dbReference>
<evidence type="ECO:0000259" key="18">
    <source>
        <dbReference type="SMART" id="SM00474"/>
    </source>
</evidence>
<dbReference type="SMART" id="SM00279">
    <property type="entry name" value="HhH2"/>
    <property type="match status" value="1"/>
</dbReference>
<dbReference type="Gene3D" id="3.40.50.1010">
    <property type="entry name" value="5'-nuclease"/>
    <property type="match status" value="1"/>
</dbReference>
<name>A0A0H2VI81_STAES</name>
<evidence type="ECO:0000256" key="12">
    <source>
        <dbReference type="ARBA" id="ARBA00022932"/>
    </source>
</evidence>
<dbReference type="FunFam" id="1.10.150.20:FF:000002">
    <property type="entry name" value="DNA polymerase I"/>
    <property type="match status" value="1"/>
</dbReference>
<feature type="domain" description="5'-3' exonuclease" evidence="19">
    <location>
        <begin position="29"/>
        <end position="289"/>
    </location>
</feature>
<comment type="subunit">
    <text evidence="2 17">Single-chain monomer with multiple functions.</text>
</comment>
<comment type="catalytic activity">
    <reaction evidence="15 17">
        <text>DNA(n) + a 2'-deoxyribonucleoside 5'-triphosphate = DNA(n+1) + diphosphate</text>
        <dbReference type="Rhea" id="RHEA:22508"/>
        <dbReference type="Rhea" id="RHEA-COMP:17339"/>
        <dbReference type="Rhea" id="RHEA-COMP:17340"/>
        <dbReference type="ChEBI" id="CHEBI:33019"/>
        <dbReference type="ChEBI" id="CHEBI:61560"/>
        <dbReference type="ChEBI" id="CHEBI:173112"/>
        <dbReference type="EC" id="2.7.7.7"/>
    </reaction>
</comment>
<organism evidence="21 22">
    <name type="scientific">Staphylococcus epidermidis (strain ATCC 12228 / FDA PCI 1200)</name>
    <dbReference type="NCBI Taxonomy" id="176280"/>
    <lineage>
        <taxon>Bacteria</taxon>
        <taxon>Bacillati</taxon>
        <taxon>Bacillota</taxon>
        <taxon>Bacilli</taxon>
        <taxon>Bacillales</taxon>
        <taxon>Staphylococcaceae</taxon>
        <taxon>Staphylococcus</taxon>
    </lineage>
</organism>
<evidence type="ECO:0000256" key="17">
    <source>
        <dbReference type="RuleBase" id="RU004460"/>
    </source>
</evidence>
<evidence type="ECO:0000256" key="16">
    <source>
        <dbReference type="NCBIfam" id="TIGR00593"/>
    </source>
</evidence>
<feature type="domain" description="3'-5' exonuclease" evidence="18">
    <location>
        <begin position="329"/>
        <end position="494"/>
    </location>
</feature>
<dbReference type="SMART" id="SM00474">
    <property type="entry name" value="35EXOc"/>
    <property type="match status" value="1"/>
</dbReference>
<evidence type="ECO:0000256" key="4">
    <source>
        <dbReference type="ARBA" id="ARBA00020311"/>
    </source>
</evidence>
<keyword evidence="13 17" id="KW-0238">DNA-binding</keyword>
<dbReference type="CDD" id="cd09859">
    <property type="entry name" value="PIN_53EXO"/>
    <property type="match status" value="1"/>
</dbReference>
<dbReference type="CDD" id="cd09898">
    <property type="entry name" value="H3TH_53EXO"/>
    <property type="match status" value="1"/>
</dbReference>
<dbReference type="Pfam" id="PF00476">
    <property type="entry name" value="DNA_pol_A"/>
    <property type="match status" value="1"/>
</dbReference>
<dbReference type="SUPFAM" id="SSF56672">
    <property type="entry name" value="DNA/RNA polymerases"/>
    <property type="match status" value="1"/>
</dbReference>
<dbReference type="EC" id="2.7.7.7" evidence="3 16"/>
<dbReference type="NCBIfam" id="TIGR00593">
    <property type="entry name" value="pola"/>
    <property type="match status" value="1"/>
</dbReference>
<dbReference type="InterPro" id="IPR019760">
    <property type="entry name" value="DNA-dir_DNA_pol_A_CS"/>
</dbReference>
<keyword evidence="8" id="KW-0540">Nuclease</keyword>
<dbReference type="SUPFAM" id="SSF88723">
    <property type="entry name" value="PIN domain-like"/>
    <property type="match status" value="1"/>
</dbReference>
<evidence type="ECO:0000256" key="8">
    <source>
        <dbReference type="ARBA" id="ARBA00022722"/>
    </source>
</evidence>
<evidence type="ECO:0000256" key="15">
    <source>
        <dbReference type="ARBA" id="ARBA00049244"/>
    </source>
</evidence>
<dbReference type="Gene3D" id="1.20.1060.10">
    <property type="entry name" value="Taq DNA Polymerase, Chain T, domain 4"/>
    <property type="match status" value="1"/>
</dbReference>
<dbReference type="GO" id="GO:0003887">
    <property type="term" value="F:DNA-directed DNA polymerase activity"/>
    <property type="evidence" value="ECO:0007669"/>
    <property type="project" value="UniProtKB-UniRule"/>
</dbReference>
<dbReference type="SUPFAM" id="SSF53098">
    <property type="entry name" value="Ribonuclease H-like"/>
    <property type="match status" value="1"/>
</dbReference>
<dbReference type="InterPro" id="IPR002298">
    <property type="entry name" value="DNA_polymerase_A"/>
</dbReference>
<keyword evidence="7 17" id="KW-0235">DNA replication</keyword>
<dbReference type="eggNOG" id="COG0749">
    <property type="taxonomic scope" value="Bacteria"/>
</dbReference>
<dbReference type="InterPro" id="IPR043502">
    <property type="entry name" value="DNA/RNA_pol_sf"/>
</dbReference>
<protein>
    <recommendedName>
        <fullName evidence="4 16">DNA polymerase I</fullName>
        <ecNumber evidence="3 16">2.7.7.7</ecNumber>
    </recommendedName>
</protein>
<evidence type="ECO:0000256" key="2">
    <source>
        <dbReference type="ARBA" id="ARBA00011541"/>
    </source>
</evidence>
<dbReference type="SUPFAM" id="SSF47807">
    <property type="entry name" value="5' to 3' exonuclease, C-terminal subdomain"/>
    <property type="match status" value="1"/>
</dbReference>
<dbReference type="InterPro" id="IPR002562">
    <property type="entry name" value="3'-5'_exonuclease_dom"/>
</dbReference>
<gene>
    <name evidence="17" type="primary">polA</name>
    <name evidence="21" type="ordered locus">SE_1367</name>
</gene>
<dbReference type="HOGENOM" id="CLU_004675_0_0_9"/>
<dbReference type="Gene3D" id="3.30.70.370">
    <property type="match status" value="1"/>
</dbReference>
<evidence type="ECO:0000256" key="6">
    <source>
        <dbReference type="ARBA" id="ARBA00022695"/>
    </source>
</evidence>
<evidence type="ECO:0000259" key="20">
    <source>
        <dbReference type="SMART" id="SM00482"/>
    </source>
</evidence>
<dbReference type="GO" id="GO:0006261">
    <property type="term" value="P:DNA-templated DNA replication"/>
    <property type="evidence" value="ECO:0007669"/>
    <property type="project" value="UniProtKB-UniRule"/>
</dbReference>
<dbReference type="Pfam" id="PF01367">
    <property type="entry name" value="5_3_exonuc"/>
    <property type="match status" value="1"/>
</dbReference>
<dbReference type="InterPro" id="IPR020045">
    <property type="entry name" value="DNA_polI_H3TH"/>
</dbReference>
<evidence type="ECO:0000256" key="1">
    <source>
        <dbReference type="ARBA" id="ARBA00007705"/>
    </source>
</evidence>
<dbReference type="GO" id="GO:0008409">
    <property type="term" value="F:5'-3' exonuclease activity"/>
    <property type="evidence" value="ECO:0007669"/>
    <property type="project" value="InterPro"/>
</dbReference>
<dbReference type="GO" id="GO:0006302">
    <property type="term" value="P:double-strand break repair"/>
    <property type="evidence" value="ECO:0007669"/>
    <property type="project" value="TreeGrafter"/>
</dbReference>
<keyword evidence="9 17" id="KW-0227">DNA damage</keyword>
<keyword evidence="10" id="KW-0378">Hydrolase</keyword>
<dbReference type="KEGG" id="sep:SE_1367"/>
<reference evidence="21 22" key="1">
    <citation type="journal article" date="2003" name="Mol. Microbiol.">
        <title>Genome-based analysis of virulence genes in a non-biofilm-forming Staphylococcus epidermidis strain (ATCC 12228).</title>
        <authorList>
            <person name="Zhang Y.Q."/>
            <person name="Ren S.X."/>
            <person name="Li H.L."/>
            <person name="Wang Y.X."/>
            <person name="Fu G."/>
            <person name="Yang J."/>
            <person name="Qin Z.Q."/>
            <person name="Miao Y.G."/>
            <person name="Wang W.Y."/>
            <person name="Chen R.S."/>
            <person name="Shen Y."/>
            <person name="Chen Z."/>
            <person name="Yuan Z.H."/>
            <person name="Zhao G.P."/>
            <person name="Qu D."/>
            <person name="Danchin A."/>
            <person name="Wen Y.M."/>
        </authorList>
    </citation>
    <scope>NUCLEOTIDE SEQUENCE [LARGE SCALE GENOMIC DNA]</scope>
    <source>
        <strain evidence="22">ATCC 12228 / FDA PCI 1200</strain>
    </source>
</reference>
<dbReference type="eggNOG" id="COG0258">
    <property type="taxonomic scope" value="Bacteria"/>
</dbReference>
<dbReference type="InterPro" id="IPR020046">
    <property type="entry name" value="5-3_exonucl_a-hlix_arch_N"/>
</dbReference>
<accession>A0A0H2VI81</accession>
<evidence type="ECO:0000313" key="22">
    <source>
        <dbReference type="Proteomes" id="UP000001411"/>
    </source>
</evidence>
<dbReference type="PATRIC" id="fig|176280.10.peg.1335"/>
<keyword evidence="12 17" id="KW-0239">DNA-directed DNA polymerase</keyword>
<evidence type="ECO:0000256" key="10">
    <source>
        <dbReference type="ARBA" id="ARBA00022801"/>
    </source>
</evidence>
<dbReference type="Pfam" id="PF22619">
    <property type="entry name" value="DNA_polI_exo1"/>
    <property type="match status" value="1"/>
</dbReference>
<sequence length="903" mass="103012">MNTKHAYSLCICIYAKIYVNLFWRLRILNKLVLIDGNSLSFRAFYALPLLSNHAGIHTNAVYGFAMLLEKIIKEEKPNHFLVAFDAGKTTFRHSKYSEYKGGRQKTPPELSEQFPYIRQLLDAYHIKRYELDNYEADDIIGTLSRQADEEDFETIIITGDRDLTQLATDNVTIYYTKKGVTDVDHYTPKFIAEKYNGLVPKQIIDMKGLMGDTSDNIPGVAGVGEKTAIKLLNQFESVEGVYEHIEEVTAKKLKEKLINSKDDALMSKDLATINVHSPIEVSLEDTKLTLQDDTTKKIELFKKLEFKQLLADIDTSSTNEEVIDKTFEIEQDFQNVDLNDLNEAVIHFELEGTNYLKDTILKFGFYTNHQHVVINAEDVKDYKHLVQWLEDKNTTKIVYDAKKTYVSAHRLGINIENIEFDVMLASYIIDPSRSIDDVKSVVSLYGQNYVKDNITIFGKGKKHHIPEEPILNEHIASVTEAIAAVTPTMKSQLEDYNQIELLKDLELPLARILSEMEEIGIYTDINDLKEMEFEIQKKLDVLISNIHESAGEAFNINSPKQLGVVLFETLQLPVIKKTKTGYSTAVDVLEKLQGEHPIIDDILEYRQLAKLQSTYVEGLQKVISKDHRIHTRFNQTLAQTGRLSSIDPNLQNIPIRLEEGRKIRKAFKPTSKDSVILSADYSQIELRVLAHITQDESLKHAFINGHDIHTATAMKVFNVESDQVDSLMRRQAKAVNFGIVYGISDYGLSQSLGITRKQAKAFIDDYLASFPGVKQYMSDIVKDAKAQGYVETLLHRRRYIPDITSRNFNLRSFAERTAMNTPIQGSAADIIKLAMVKFSEKIKETKYHAKLLLQVHDELIFEIPKSEVEDFSKFVEEIMEQALVLDVPLKVDSNYGATWYDAK</sequence>
<evidence type="ECO:0000256" key="13">
    <source>
        <dbReference type="ARBA" id="ARBA00023125"/>
    </source>
</evidence>
<dbReference type="InterPro" id="IPR054690">
    <property type="entry name" value="DNA_polI_exonuclease"/>
</dbReference>
<dbReference type="Proteomes" id="UP000001411">
    <property type="component" value="Chromosome"/>
</dbReference>
<keyword evidence="6 17" id="KW-0548">Nucleotidyltransferase</keyword>
<evidence type="ECO:0000256" key="9">
    <source>
        <dbReference type="ARBA" id="ARBA00022763"/>
    </source>
</evidence>
<dbReference type="PANTHER" id="PTHR10133">
    <property type="entry name" value="DNA POLYMERASE I"/>
    <property type="match status" value="1"/>
</dbReference>
<dbReference type="SMART" id="SM00475">
    <property type="entry name" value="53EXOc"/>
    <property type="match status" value="1"/>
</dbReference>
<dbReference type="CDD" id="cd08637">
    <property type="entry name" value="DNA_pol_A_pol_I_C"/>
    <property type="match status" value="1"/>
</dbReference>
<dbReference type="FunFam" id="3.40.50.1010:FF:000001">
    <property type="entry name" value="DNA polymerase I"/>
    <property type="match status" value="1"/>
</dbReference>
<dbReference type="InterPro" id="IPR036397">
    <property type="entry name" value="RNaseH_sf"/>
</dbReference>
<dbReference type="Pfam" id="PF02739">
    <property type="entry name" value="5_3_exonuc_N"/>
    <property type="match status" value="1"/>
</dbReference>
<feature type="domain" description="DNA-directed DNA polymerase family A palm" evidence="20">
    <location>
        <begin position="660"/>
        <end position="867"/>
    </location>
</feature>
<evidence type="ECO:0000259" key="19">
    <source>
        <dbReference type="SMART" id="SM00475"/>
    </source>
</evidence>
<dbReference type="SMART" id="SM00482">
    <property type="entry name" value="POLAc"/>
    <property type="match status" value="1"/>
</dbReference>
<dbReference type="NCBIfam" id="NF004397">
    <property type="entry name" value="PRK05755.1"/>
    <property type="match status" value="1"/>
</dbReference>
<dbReference type="CDD" id="cd06140">
    <property type="entry name" value="DNA_polA_I_Bacillus_like_exo"/>
    <property type="match status" value="1"/>
</dbReference>
<dbReference type="InterPro" id="IPR029060">
    <property type="entry name" value="PIN-like_dom_sf"/>
</dbReference>
<evidence type="ECO:0000313" key="21">
    <source>
        <dbReference type="EMBL" id="AAO04966.1"/>
    </source>
</evidence>
<dbReference type="PRINTS" id="PR00868">
    <property type="entry name" value="DNAPOLI"/>
</dbReference>
<dbReference type="InterPro" id="IPR008918">
    <property type="entry name" value="HhH2"/>
</dbReference>
<dbReference type="PROSITE" id="PS00447">
    <property type="entry name" value="DNA_POLYMERASE_A"/>
    <property type="match status" value="1"/>
</dbReference>
<keyword evidence="14 17" id="KW-0234">DNA repair</keyword>
<evidence type="ECO:0000256" key="3">
    <source>
        <dbReference type="ARBA" id="ARBA00012417"/>
    </source>
</evidence>
<proteinExistence type="inferred from homology"/>
<dbReference type="FunFam" id="1.10.150.20:FF:000003">
    <property type="entry name" value="DNA polymerase I"/>
    <property type="match status" value="1"/>
</dbReference>
<dbReference type="FunFam" id="1.20.1060.10:FF:000001">
    <property type="entry name" value="DNA polymerase I"/>
    <property type="match status" value="1"/>
</dbReference>
<dbReference type="PANTHER" id="PTHR10133:SF27">
    <property type="entry name" value="DNA POLYMERASE NU"/>
    <property type="match status" value="1"/>
</dbReference>
<dbReference type="EMBL" id="AE015929">
    <property type="protein sequence ID" value="AAO04966.1"/>
    <property type="molecule type" value="Genomic_DNA"/>
</dbReference>
<evidence type="ECO:0000256" key="11">
    <source>
        <dbReference type="ARBA" id="ARBA00022839"/>
    </source>
</evidence>
<keyword evidence="5 17" id="KW-0808">Transferase</keyword>
<dbReference type="GO" id="GO:0008408">
    <property type="term" value="F:3'-5' exonuclease activity"/>
    <property type="evidence" value="ECO:0007669"/>
    <property type="project" value="InterPro"/>
</dbReference>
<evidence type="ECO:0000256" key="5">
    <source>
        <dbReference type="ARBA" id="ARBA00022679"/>
    </source>
</evidence>
<keyword evidence="11" id="KW-0269">Exonuclease</keyword>
<dbReference type="InterPro" id="IPR001098">
    <property type="entry name" value="DNA-dir_DNA_pol_A_palm_dom"/>
</dbReference>
<dbReference type="GO" id="GO:0003677">
    <property type="term" value="F:DNA binding"/>
    <property type="evidence" value="ECO:0007669"/>
    <property type="project" value="UniProtKB-UniRule"/>
</dbReference>
<evidence type="ECO:0000256" key="14">
    <source>
        <dbReference type="ARBA" id="ARBA00023204"/>
    </source>
</evidence>
<dbReference type="InterPro" id="IPR002421">
    <property type="entry name" value="5-3_exonuclease"/>
</dbReference>
<dbReference type="AlphaFoldDB" id="A0A0H2VI81"/>